<evidence type="ECO:0000256" key="7">
    <source>
        <dbReference type="ARBA" id="ARBA00023004"/>
    </source>
</evidence>
<dbReference type="GO" id="GO:0046872">
    <property type="term" value="F:metal ion binding"/>
    <property type="evidence" value="ECO:0007669"/>
    <property type="project" value="UniProtKB-KW"/>
</dbReference>
<feature type="compositionally biased region" description="Polar residues" evidence="8">
    <location>
        <begin position="33"/>
        <end position="56"/>
    </location>
</feature>
<name>A0A7C9JCX8_9BACT</name>
<sequence length="183" mass="18836">MKKIANAKRLVALVAAASLAACLAAGCAQSSGVGSGEQNPQQPATGSGQEAETSQGGFDMASYPQHAAACEGADSLAGFHMALGQDCESCHAGDFAEQLAVAGVEGEPEMSSLYYTDTATCLGSGCHVSWESLAEKTADLGEYNPHDSIHGTIEDCNECHKGHSEQVDICGQCHPNGGQTMKR</sequence>
<evidence type="ECO:0000256" key="4">
    <source>
        <dbReference type="ARBA" id="ARBA00022617"/>
    </source>
</evidence>
<keyword evidence="5" id="KW-0479">Metal-binding</keyword>
<comment type="subcellular location">
    <subcellularLocation>
        <location evidence="2">Cell envelope</location>
    </subcellularLocation>
</comment>
<feature type="domain" description="Tetrahaem cytochrome" evidence="10">
    <location>
        <begin position="79"/>
        <end position="174"/>
    </location>
</feature>
<keyword evidence="4" id="KW-0349">Heme</keyword>
<organism evidence="11">
    <name type="scientific">Muribaculaceae bacterium Z82</name>
    <dbReference type="NCBI Taxonomy" id="2304548"/>
    <lineage>
        <taxon>Bacteria</taxon>
        <taxon>Pseudomonadati</taxon>
        <taxon>Bacteroidota</taxon>
        <taxon>Bacteroidia</taxon>
        <taxon>Bacteroidales</taxon>
        <taxon>Muribaculaceae</taxon>
    </lineage>
</organism>
<accession>A0A7C9JCX8</accession>
<keyword evidence="9" id="KW-0732">Signal</keyword>
<dbReference type="InterPro" id="IPR036280">
    <property type="entry name" value="Multihaem_cyt_sf"/>
</dbReference>
<dbReference type="SUPFAM" id="SSF48695">
    <property type="entry name" value="Multiheme cytochromes"/>
    <property type="match status" value="1"/>
</dbReference>
<evidence type="ECO:0000256" key="1">
    <source>
        <dbReference type="ARBA" id="ARBA00001926"/>
    </source>
</evidence>
<evidence type="ECO:0000256" key="8">
    <source>
        <dbReference type="SAM" id="MobiDB-lite"/>
    </source>
</evidence>
<keyword evidence="7" id="KW-0408">Iron</keyword>
<dbReference type="PROSITE" id="PS51257">
    <property type="entry name" value="PROKAR_LIPOPROTEIN"/>
    <property type="match status" value="1"/>
</dbReference>
<evidence type="ECO:0000256" key="2">
    <source>
        <dbReference type="ARBA" id="ARBA00004196"/>
    </source>
</evidence>
<feature type="region of interest" description="Disordered" evidence="8">
    <location>
        <begin position="33"/>
        <end position="58"/>
    </location>
</feature>
<dbReference type="EMBL" id="QWKH01000011">
    <property type="protein sequence ID" value="NBI34021.1"/>
    <property type="molecule type" value="Genomic_DNA"/>
</dbReference>
<feature type="signal peptide" evidence="9">
    <location>
        <begin position="1"/>
        <end position="30"/>
    </location>
</feature>
<evidence type="ECO:0000256" key="6">
    <source>
        <dbReference type="ARBA" id="ARBA00022982"/>
    </source>
</evidence>
<evidence type="ECO:0000256" key="3">
    <source>
        <dbReference type="ARBA" id="ARBA00022448"/>
    </source>
</evidence>
<keyword evidence="3" id="KW-0813">Transport</keyword>
<gene>
    <name evidence="11" type="ORF">D1639_03025</name>
</gene>
<feature type="chain" id="PRO_5028874700" description="Tetrahaem cytochrome domain-containing protein" evidence="9">
    <location>
        <begin position="31"/>
        <end position="183"/>
    </location>
</feature>
<evidence type="ECO:0000259" key="10">
    <source>
        <dbReference type="Pfam" id="PF14537"/>
    </source>
</evidence>
<comment type="caution">
    <text evidence="11">The sequence shown here is derived from an EMBL/GenBank/DDBJ whole genome shotgun (WGS) entry which is preliminary data.</text>
</comment>
<comment type="cofactor">
    <cofactor evidence="1">
        <name>heme c</name>
        <dbReference type="ChEBI" id="CHEBI:61717"/>
    </cofactor>
</comment>
<evidence type="ECO:0000313" key="11">
    <source>
        <dbReference type="EMBL" id="NBI34021.1"/>
    </source>
</evidence>
<protein>
    <recommendedName>
        <fullName evidence="10">Tetrahaem cytochrome domain-containing protein</fullName>
    </recommendedName>
</protein>
<evidence type="ECO:0000256" key="9">
    <source>
        <dbReference type="SAM" id="SignalP"/>
    </source>
</evidence>
<dbReference type="InterPro" id="IPR012286">
    <property type="entry name" value="Tetrahaem_cytochrome"/>
</dbReference>
<dbReference type="AlphaFoldDB" id="A0A7C9JCX8"/>
<dbReference type="Gene3D" id="1.10.1130.10">
    <property type="entry name" value="Flavocytochrome C3, Chain A"/>
    <property type="match status" value="1"/>
</dbReference>
<evidence type="ECO:0000256" key="5">
    <source>
        <dbReference type="ARBA" id="ARBA00022723"/>
    </source>
</evidence>
<proteinExistence type="predicted"/>
<keyword evidence="6" id="KW-0249">Electron transport</keyword>
<dbReference type="GO" id="GO:0030313">
    <property type="term" value="C:cell envelope"/>
    <property type="evidence" value="ECO:0007669"/>
    <property type="project" value="UniProtKB-SubCell"/>
</dbReference>
<reference evidence="11" key="1">
    <citation type="submission" date="2018-08" db="EMBL/GenBank/DDBJ databases">
        <title>Murine metabolic-syndrome-specific gut microbial biobank.</title>
        <authorList>
            <person name="Liu C."/>
        </authorList>
    </citation>
    <scope>NUCLEOTIDE SEQUENCE [LARGE SCALE GENOMIC DNA]</scope>
    <source>
        <strain evidence="11">Z82</strain>
    </source>
</reference>
<dbReference type="Pfam" id="PF14537">
    <property type="entry name" value="Cytochrom_c3_2"/>
    <property type="match status" value="1"/>
</dbReference>